<dbReference type="EMBL" id="BAAAQY010000002">
    <property type="protein sequence ID" value="GAA2225223.1"/>
    <property type="molecule type" value="Genomic_DNA"/>
</dbReference>
<organism evidence="2 3">
    <name type="scientific">Herbiconiux moechotypicola</name>
    <dbReference type="NCBI Taxonomy" id="637393"/>
    <lineage>
        <taxon>Bacteria</taxon>
        <taxon>Bacillati</taxon>
        <taxon>Actinomycetota</taxon>
        <taxon>Actinomycetes</taxon>
        <taxon>Micrococcales</taxon>
        <taxon>Microbacteriaceae</taxon>
        <taxon>Herbiconiux</taxon>
    </lineage>
</organism>
<dbReference type="InterPro" id="IPR029039">
    <property type="entry name" value="Flavoprotein-like_sf"/>
</dbReference>
<dbReference type="PANTHER" id="PTHR30543">
    <property type="entry name" value="CHROMATE REDUCTASE"/>
    <property type="match status" value="1"/>
</dbReference>
<dbReference type="SUPFAM" id="SSF52218">
    <property type="entry name" value="Flavoproteins"/>
    <property type="match status" value="1"/>
</dbReference>
<feature type="domain" description="NADPH-dependent FMN reductase-like" evidence="1">
    <location>
        <begin position="5"/>
        <end position="151"/>
    </location>
</feature>
<dbReference type="InterPro" id="IPR050712">
    <property type="entry name" value="NAD(P)H-dep_reductase"/>
</dbReference>
<accession>A0ABN3DA57</accession>
<dbReference type="Proteomes" id="UP001500929">
    <property type="component" value="Unassembled WGS sequence"/>
</dbReference>
<keyword evidence="3" id="KW-1185">Reference proteome</keyword>
<gene>
    <name evidence="2" type="ORF">GCM10009851_06140</name>
</gene>
<protein>
    <submittedName>
        <fullName evidence="2">NAD(P)H-dependent oxidoreductase</fullName>
    </submittedName>
</protein>
<proteinExistence type="predicted"/>
<name>A0ABN3DA57_9MICO</name>
<evidence type="ECO:0000313" key="3">
    <source>
        <dbReference type="Proteomes" id="UP001500929"/>
    </source>
</evidence>
<sequence>MSEKNVLVLVGSLRAASTNRQLAEAAVELAPEGASFALYEGHHALPLYNEDVDVEGELPESVVAYRAAIAGADAVLVVTPEHNGTIPANLKNAIDWSSRPYGSSSISSKPVAVIGTAFAQYGGVWAQDEARKAYGIAGANVLDTTVLAVPNSVVRFAELHPKDDAEITEQLSAFIAEFVAKLDGAAAASEDSAAA</sequence>
<dbReference type="RefSeq" id="WP_259478439.1">
    <property type="nucleotide sequence ID" value="NZ_BAAAQY010000002.1"/>
</dbReference>
<comment type="caution">
    <text evidence="2">The sequence shown here is derived from an EMBL/GenBank/DDBJ whole genome shotgun (WGS) entry which is preliminary data.</text>
</comment>
<evidence type="ECO:0000259" key="1">
    <source>
        <dbReference type="Pfam" id="PF03358"/>
    </source>
</evidence>
<dbReference type="InterPro" id="IPR005025">
    <property type="entry name" value="FMN_Rdtase-like_dom"/>
</dbReference>
<reference evidence="2 3" key="1">
    <citation type="journal article" date="2019" name="Int. J. Syst. Evol. Microbiol.">
        <title>The Global Catalogue of Microorganisms (GCM) 10K type strain sequencing project: providing services to taxonomists for standard genome sequencing and annotation.</title>
        <authorList>
            <consortium name="The Broad Institute Genomics Platform"/>
            <consortium name="The Broad Institute Genome Sequencing Center for Infectious Disease"/>
            <person name="Wu L."/>
            <person name="Ma J."/>
        </authorList>
    </citation>
    <scope>NUCLEOTIDE SEQUENCE [LARGE SCALE GENOMIC DNA]</scope>
    <source>
        <strain evidence="2 3">JCM 16117</strain>
    </source>
</reference>
<dbReference type="Pfam" id="PF03358">
    <property type="entry name" value="FMN_red"/>
    <property type="match status" value="1"/>
</dbReference>
<evidence type="ECO:0000313" key="2">
    <source>
        <dbReference type="EMBL" id="GAA2225223.1"/>
    </source>
</evidence>
<dbReference type="PANTHER" id="PTHR30543:SF21">
    <property type="entry name" value="NAD(P)H-DEPENDENT FMN REDUCTASE LOT6"/>
    <property type="match status" value="1"/>
</dbReference>
<dbReference type="Gene3D" id="3.40.50.360">
    <property type="match status" value="1"/>
</dbReference>